<dbReference type="EMBL" id="JBHSXN010000006">
    <property type="protein sequence ID" value="MFC6955367.1"/>
    <property type="molecule type" value="Genomic_DNA"/>
</dbReference>
<dbReference type="InterPro" id="IPR023935">
    <property type="entry name" value="Rep_factor-C_lsu"/>
</dbReference>
<keyword evidence="3 7" id="KW-0235">DNA replication</keyword>
<protein>
    <recommendedName>
        <fullName evidence="2 7">Replication factor C large subunit</fullName>
        <shortName evidence="7">RFC large subunit</shortName>
    </recommendedName>
    <alternativeName>
        <fullName evidence="6 7">Clamp loader large subunit</fullName>
    </alternativeName>
</protein>
<dbReference type="Proteomes" id="UP001596395">
    <property type="component" value="Unassembled WGS sequence"/>
</dbReference>
<feature type="binding site" evidence="7">
    <location>
        <begin position="44"/>
        <end position="51"/>
    </location>
    <ligand>
        <name>ATP</name>
        <dbReference type="ChEBI" id="CHEBI:30616"/>
    </ligand>
</feature>
<evidence type="ECO:0000256" key="1">
    <source>
        <dbReference type="ARBA" id="ARBA00006878"/>
    </source>
</evidence>
<evidence type="ECO:0000256" key="4">
    <source>
        <dbReference type="ARBA" id="ARBA00022741"/>
    </source>
</evidence>
<keyword evidence="5 7" id="KW-0067">ATP-binding</keyword>
<sequence>MTDWTEKYRPTTLSAVRGNDKARDAFEKWARSWDEHREAVILHGSPGVGKTSAAHALANDMGWAVMELNASDSRTADVVEKVAGEAAKSGTLTEGGAGRRLVVLDEADNFHGNADYGGSREVTRVVKDANQPIVLIANEFYDMSNGLRNACQDVEFRDVSKRSIVPVLRDICRQEGIEYEDAALSAIAEETSGDLRSAVNDLQALAEETSVLTAEDVVTSERDRTEGIFDFLDDVIKHADAETALKQSYDVDETPDELLNWVEDNVPKDYYGDELADAYEFLSNADRWLGRVRATQNYSYWRYAGDNVAAGIPAARQHDHGGWTRYGPPSYWSKLGRTKGKRKQRDAIARKIAERSGTSIGTARRRILPYLSTMIHHCKPRDLTVAIAATYEFDASDLAYVTGSGESTNKVQSIVEDAEVRREQAAVEHSGGAFAGGRASDPDADESDGSEASDGDGGNDGQATLGAVASEESTGEGADAPGDDATDATADDGTDGDDGDDGGDETQDVDDRAADAEDDDGQSGLADFL</sequence>
<dbReference type="RefSeq" id="WP_336352294.1">
    <property type="nucleotide sequence ID" value="NZ_JAZAQL010000006.1"/>
</dbReference>
<dbReference type="NCBIfam" id="NF003231">
    <property type="entry name" value="PRK04195.2-1"/>
    <property type="match status" value="1"/>
</dbReference>
<dbReference type="InterPro" id="IPR003593">
    <property type="entry name" value="AAA+_ATPase"/>
</dbReference>
<dbReference type="PANTHER" id="PTHR23389">
    <property type="entry name" value="CHROMOSOME TRANSMISSION FIDELITY FACTOR 18"/>
    <property type="match status" value="1"/>
</dbReference>
<dbReference type="PANTHER" id="PTHR23389:SF6">
    <property type="entry name" value="REPLICATION FACTOR C SUBUNIT 1"/>
    <property type="match status" value="1"/>
</dbReference>
<dbReference type="Pfam" id="PF00004">
    <property type="entry name" value="AAA"/>
    <property type="match status" value="1"/>
</dbReference>
<organism evidence="10 11">
    <name type="scientific">Halorubellus litoreus</name>
    <dbReference type="NCBI Taxonomy" id="755308"/>
    <lineage>
        <taxon>Archaea</taxon>
        <taxon>Methanobacteriati</taxon>
        <taxon>Methanobacteriota</taxon>
        <taxon>Stenosarchaea group</taxon>
        <taxon>Halobacteria</taxon>
        <taxon>Halobacteriales</taxon>
        <taxon>Halorubellaceae</taxon>
        <taxon>Halorubellus</taxon>
    </lineage>
</organism>
<evidence type="ECO:0000256" key="6">
    <source>
        <dbReference type="ARBA" id="ARBA00032141"/>
    </source>
</evidence>
<dbReference type="InterPro" id="IPR003959">
    <property type="entry name" value="ATPase_AAA_core"/>
</dbReference>
<dbReference type="Gene3D" id="1.10.8.60">
    <property type="match status" value="1"/>
</dbReference>
<dbReference type="SMART" id="SM00382">
    <property type="entry name" value="AAA"/>
    <property type="match status" value="1"/>
</dbReference>
<dbReference type="GO" id="GO:0006260">
    <property type="term" value="P:DNA replication"/>
    <property type="evidence" value="ECO:0007669"/>
    <property type="project" value="UniProtKB-UniRule"/>
</dbReference>
<evidence type="ECO:0000256" key="2">
    <source>
        <dbReference type="ARBA" id="ARBA00014793"/>
    </source>
</evidence>
<comment type="similarity">
    <text evidence="1 7">Belongs to the activator 1 small subunits family. RfcL subfamily.</text>
</comment>
<dbReference type="GO" id="GO:0005524">
    <property type="term" value="F:ATP binding"/>
    <property type="evidence" value="ECO:0007669"/>
    <property type="project" value="UniProtKB-UniRule"/>
</dbReference>
<comment type="subunit">
    <text evidence="7">Heteromultimer composed of small subunits (RfcS) and large subunits (RfcL).</text>
</comment>
<dbReference type="Gene3D" id="3.40.50.300">
    <property type="entry name" value="P-loop containing nucleotide triphosphate hydrolases"/>
    <property type="match status" value="1"/>
</dbReference>
<dbReference type="NCBIfam" id="NF003229">
    <property type="entry name" value="PRK04195.1-5"/>
    <property type="match status" value="1"/>
</dbReference>
<evidence type="ECO:0000256" key="5">
    <source>
        <dbReference type="ARBA" id="ARBA00022840"/>
    </source>
</evidence>
<dbReference type="NCBIfam" id="NF003228">
    <property type="entry name" value="PRK04195.1-4"/>
    <property type="match status" value="1"/>
</dbReference>
<dbReference type="SUPFAM" id="SSF52540">
    <property type="entry name" value="P-loop containing nucleoside triphosphate hydrolases"/>
    <property type="match status" value="1"/>
</dbReference>
<dbReference type="AlphaFoldDB" id="A0ABD5VQ94"/>
<reference evidence="10 11" key="1">
    <citation type="journal article" date="2019" name="Int. J. Syst. Evol. Microbiol.">
        <title>The Global Catalogue of Microorganisms (GCM) 10K type strain sequencing project: providing services to taxonomists for standard genome sequencing and annotation.</title>
        <authorList>
            <consortium name="The Broad Institute Genomics Platform"/>
            <consortium name="The Broad Institute Genome Sequencing Center for Infectious Disease"/>
            <person name="Wu L."/>
            <person name="Ma J."/>
        </authorList>
    </citation>
    <scope>NUCLEOTIDE SEQUENCE [LARGE SCALE GENOMIC DNA]</scope>
    <source>
        <strain evidence="10 11">GX26</strain>
    </source>
</reference>
<evidence type="ECO:0000259" key="9">
    <source>
        <dbReference type="SMART" id="SM00382"/>
    </source>
</evidence>
<comment type="function">
    <text evidence="7">Part of the RFC clamp loader complex which loads the PCNA sliding clamp onto DNA.</text>
</comment>
<keyword evidence="11" id="KW-1185">Reference proteome</keyword>
<evidence type="ECO:0000256" key="3">
    <source>
        <dbReference type="ARBA" id="ARBA00022705"/>
    </source>
</evidence>
<dbReference type="CDD" id="cd18140">
    <property type="entry name" value="HLD_clamp_RFC"/>
    <property type="match status" value="1"/>
</dbReference>
<feature type="compositionally biased region" description="Acidic residues" evidence="8">
    <location>
        <begin position="481"/>
        <end position="508"/>
    </location>
</feature>
<dbReference type="InterPro" id="IPR047854">
    <property type="entry name" value="RFC_lid"/>
</dbReference>
<evidence type="ECO:0000256" key="8">
    <source>
        <dbReference type="SAM" id="MobiDB-lite"/>
    </source>
</evidence>
<evidence type="ECO:0000313" key="10">
    <source>
        <dbReference type="EMBL" id="MFC6955367.1"/>
    </source>
</evidence>
<evidence type="ECO:0000256" key="7">
    <source>
        <dbReference type="HAMAP-Rule" id="MF_01508"/>
    </source>
</evidence>
<dbReference type="InterPro" id="IPR027417">
    <property type="entry name" value="P-loop_NTPase"/>
</dbReference>
<dbReference type="GO" id="GO:0003689">
    <property type="term" value="F:DNA clamp loader activity"/>
    <property type="evidence" value="ECO:0007669"/>
    <property type="project" value="UniProtKB-UniRule"/>
</dbReference>
<dbReference type="CDD" id="cd00009">
    <property type="entry name" value="AAA"/>
    <property type="match status" value="1"/>
</dbReference>
<gene>
    <name evidence="7" type="primary">rfcL</name>
    <name evidence="10" type="ORF">ACFQGB_21095</name>
</gene>
<feature type="region of interest" description="Disordered" evidence="8">
    <location>
        <begin position="421"/>
        <end position="529"/>
    </location>
</feature>
<dbReference type="Pfam" id="PF21960">
    <property type="entry name" value="RCF1-5-like_lid"/>
    <property type="match status" value="1"/>
</dbReference>
<accession>A0ABD5VQ94</accession>
<evidence type="ECO:0000313" key="11">
    <source>
        <dbReference type="Proteomes" id="UP001596395"/>
    </source>
</evidence>
<dbReference type="HAMAP" id="MF_01508">
    <property type="entry name" value="RfcL"/>
    <property type="match status" value="1"/>
</dbReference>
<keyword evidence="4 7" id="KW-0547">Nucleotide-binding</keyword>
<feature type="domain" description="AAA+ ATPase" evidence="9">
    <location>
        <begin position="36"/>
        <end position="160"/>
    </location>
</feature>
<name>A0ABD5VQ94_9EURY</name>
<proteinExistence type="inferred from homology"/>
<comment type="caution">
    <text evidence="10">The sequence shown here is derived from an EMBL/GenBank/DDBJ whole genome shotgun (WGS) entry which is preliminary data.</text>
</comment>
<feature type="compositionally biased region" description="Acidic residues" evidence="8">
    <location>
        <begin position="442"/>
        <end position="454"/>
    </location>
</feature>